<dbReference type="RefSeq" id="WP_095659370.1">
    <property type="nucleotide sequence ID" value="NZ_CP019688.1"/>
</dbReference>
<evidence type="ECO:0000313" key="2">
    <source>
        <dbReference type="EMBL" id="AQQ14537.1"/>
    </source>
</evidence>
<dbReference type="OrthoDB" id="4412276at2"/>
<dbReference type="InterPro" id="IPR003615">
    <property type="entry name" value="HNH_nuc"/>
</dbReference>
<protein>
    <submittedName>
        <fullName evidence="2">HNH endonuclease</fullName>
    </submittedName>
</protein>
<dbReference type="AlphaFoldDB" id="A0A1Q2HUL4"/>
<reference evidence="2 3" key="1">
    <citation type="submission" date="2016-12" db="EMBL/GenBank/DDBJ databases">
        <authorList>
            <person name="Song W.-J."/>
            <person name="Kurnit D.M."/>
        </authorList>
    </citation>
    <scope>NUCLEOTIDE SEQUENCE [LARGE SCALE GENOMIC DNA]</scope>
    <source>
        <strain evidence="2 3">DSM 30827</strain>
    </source>
</reference>
<dbReference type="GO" id="GO:0003676">
    <property type="term" value="F:nucleic acid binding"/>
    <property type="evidence" value="ECO:0007669"/>
    <property type="project" value="InterPro"/>
</dbReference>
<dbReference type="GO" id="GO:0004519">
    <property type="term" value="F:endonuclease activity"/>
    <property type="evidence" value="ECO:0007669"/>
    <property type="project" value="UniProtKB-KW"/>
</dbReference>
<keyword evidence="2" id="KW-0540">Nuclease</keyword>
<sequence length="360" mass="40711">MNNFHDFLHAISAAALDTLVGFDRQAALDAGVDPSRAKAWAELHDVYFGTTNSPQKQRLAGEKARRHGFSLDQLALLERRLRPIKHARTRMKLRLALLDAKCTYKKLSELANKLIPKTPPEPPRKQVSFTRSRQGYRTMRVTADERDLADLEHALRADLDSTKPIAQQMLERFLELMRGDGTGVPKAVPRPLLLIPLPEWIKVLRDEGDDTVLGLSDGTTITGAEYLNRHHATVENGLEAALFHPEEGPVNLYRDQRFANQKQRDLARATLTMCPVPDCRQSADSCEIHHIRAWKHGGETNLNNLAPLCRYHNRVNDDDPERARRGRIENVSGTPVWHSPRGYRATNTHHPYGAMQTLFG</sequence>
<dbReference type="GO" id="GO:0008270">
    <property type="term" value="F:zinc ion binding"/>
    <property type="evidence" value="ECO:0007669"/>
    <property type="project" value="InterPro"/>
</dbReference>
<keyword evidence="2" id="KW-0378">Hydrolase</keyword>
<accession>A0A1Q2HUL4</accession>
<dbReference type="SMART" id="SM00507">
    <property type="entry name" value="HNHc"/>
    <property type="match status" value="1"/>
</dbReference>
<dbReference type="Proteomes" id="UP000217209">
    <property type="component" value="Chromosome"/>
</dbReference>
<dbReference type="KEGG" id="cgv:CGLAU_02760"/>
<dbReference type="CDD" id="cd00085">
    <property type="entry name" value="HNHc"/>
    <property type="match status" value="1"/>
</dbReference>
<keyword evidence="3" id="KW-1185">Reference proteome</keyword>
<dbReference type="Pfam" id="PF01844">
    <property type="entry name" value="HNH"/>
    <property type="match status" value="1"/>
</dbReference>
<gene>
    <name evidence="2" type="ORF">CGLAU_02760</name>
</gene>
<organism evidence="2 3">
    <name type="scientific">Corynebacterium glaucum</name>
    <dbReference type="NCBI Taxonomy" id="187491"/>
    <lineage>
        <taxon>Bacteria</taxon>
        <taxon>Bacillati</taxon>
        <taxon>Actinomycetota</taxon>
        <taxon>Actinomycetes</taxon>
        <taxon>Mycobacteriales</taxon>
        <taxon>Corynebacteriaceae</taxon>
        <taxon>Corynebacterium</taxon>
    </lineage>
</organism>
<keyword evidence="2" id="KW-0255">Endonuclease</keyword>
<name>A0A1Q2HUL4_9CORY</name>
<dbReference type="InterPro" id="IPR002711">
    <property type="entry name" value="HNH"/>
</dbReference>
<dbReference type="EMBL" id="CP019688">
    <property type="protein sequence ID" value="AQQ14537.1"/>
    <property type="molecule type" value="Genomic_DNA"/>
</dbReference>
<feature type="domain" description="HNH nuclease" evidence="1">
    <location>
        <begin position="262"/>
        <end position="314"/>
    </location>
</feature>
<dbReference type="Gene3D" id="1.10.30.50">
    <property type="match status" value="1"/>
</dbReference>
<proteinExistence type="predicted"/>
<evidence type="ECO:0000259" key="1">
    <source>
        <dbReference type="SMART" id="SM00507"/>
    </source>
</evidence>
<evidence type="ECO:0000313" key="3">
    <source>
        <dbReference type="Proteomes" id="UP000217209"/>
    </source>
</evidence>